<sequence length="247" mass="27544">MDDFARIITEELDRWQQAGKVARFWLRDDDAVEPSEPLERLLEIAGAFSVPLTLAVIPAHTGDGLARRLEREPLCAVAVHGWSHVNHAGADEKKQELGRHRPASDVLGELQRGFNHLADLHPNRFVAILVPPWNRIDAALVPQLAGLGFEGLSVYGPEKPSALPVVNTHVDVMDWHGTRGGRDRMTLAAEIVARLGHMFDHAGSLGLLTHHLVHDEAVWDFLKALFESTARHPGCRWCRVTHILRDQ</sequence>
<dbReference type="InterPro" id="IPR011330">
    <property type="entry name" value="Glyco_hydro/deAcase_b/a-brl"/>
</dbReference>
<name>A0ABS7H781_9HYPH</name>
<gene>
    <name evidence="1" type="ORF">JNB71_06585</name>
</gene>
<dbReference type="Proteomes" id="UP000757604">
    <property type="component" value="Unassembled WGS sequence"/>
</dbReference>
<reference evidence="1 2" key="1">
    <citation type="journal article" date="2021" name="MBio">
        <title>Poor Competitiveness of Bradyrhizobium in Pigeon Pea Root Colonization in Indian Soils.</title>
        <authorList>
            <person name="Chalasani D."/>
            <person name="Basu A."/>
            <person name="Pullabhotla S.V.S.R.N."/>
            <person name="Jorrin B."/>
            <person name="Neal A.L."/>
            <person name="Poole P.S."/>
            <person name="Podile A.R."/>
            <person name="Tkacz A."/>
        </authorList>
    </citation>
    <scope>NUCLEOTIDE SEQUENCE [LARGE SCALE GENOMIC DNA]</scope>
    <source>
        <strain evidence="1 2">HU44</strain>
    </source>
</reference>
<protein>
    <submittedName>
        <fullName evidence="1">Polysaccharide deacetylase family protein</fullName>
    </submittedName>
</protein>
<dbReference type="InterPro" id="IPR049591">
    <property type="entry name" value="CE4_u4-like"/>
</dbReference>
<keyword evidence="2" id="KW-1185">Reference proteome</keyword>
<dbReference type="EMBL" id="JAEUAO010000001">
    <property type="protein sequence ID" value="MBW9062980.1"/>
    <property type="molecule type" value="Genomic_DNA"/>
</dbReference>
<dbReference type="Gene3D" id="3.20.20.370">
    <property type="entry name" value="Glycoside hydrolase/deacetylase"/>
    <property type="match status" value="1"/>
</dbReference>
<dbReference type="RefSeq" id="WP_220370980.1">
    <property type="nucleotide sequence ID" value="NZ_JAEUAO010000001.1"/>
</dbReference>
<proteinExistence type="predicted"/>
<accession>A0ABS7H781</accession>
<comment type="caution">
    <text evidence="1">The sequence shown here is derived from an EMBL/GenBank/DDBJ whole genome shotgun (WGS) entry which is preliminary data.</text>
</comment>
<dbReference type="CDD" id="cd10928">
    <property type="entry name" value="CE4_u4"/>
    <property type="match status" value="1"/>
</dbReference>
<evidence type="ECO:0000313" key="2">
    <source>
        <dbReference type="Proteomes" id="UP000757604"/>
    </source>
</evidence>
<evidence type="ECO:0000313" key="1">
    <source>
        <dbReference type="EMBL" id="MBW9062980.1"/>
    </source>
</evidence>
<organism evidence="1 2">
    <name type="scientific">Rhizobium herbae</name>
    <dbReference type="NCBI Taxonomy" id="508661"/>
    <lineage>
        <taxon>Bacteria</taxon>
        <taxon>Pseudomonadati</taxon>
        <taxon>Pseudomonadota</taxon>
        <taxon>Alphaproteobacteria</taxon>
        <taxon>Hyphomicrobiales</taxon>
        <taxon>Rhizobiaceae</taxon>
        <taxon>Rhizobium/Agrobacterium group</taxon>
        <taxon>Rhizobium</taxon>
    </lineage>
</organism>
<dbReference type="SUPFAM" id="SSF88713">
    <property type="entry name" value="Glycoside hydrolase/deacetylase"/>
    <property type="match status" value="1"/>
</dbReference>